<keyword evidence="3" id="KW-1185">Reference proteome</keyword>
<organism evidence="2 3">
    <name type="scientific">Ectothiorhodospira haloalkaliphila</name>
    <dbReference type="NCBI Taxonomy" id="421628"/>
    <lineage>
        <taxon>Bacteria</taxon>
        <taxon>Pseudomonadati</taxon>
        <taxon>Pseudomonadota</taxon>
        <taxon>Gammaproteobacteria</taxon>
        <taxon>Chromatiales</taxon>
        <taxon>Ectothiorhodospiraceae</taxon>
        <taxon>Ectothiorhodospira</taxon>
    </lineage>
</organism>
<dbReference type="Pfam" id="PF07238">
    <property type="entry name" value="PilZ"/>
    <property type="match status" value="1"/>
</dbReference>
<dbReference type="SUPFAM" id="SSF141371">
    <property type="entry name" value="PilZ domain-like"/>
    <property type="match status" value="1"/>
</dbReference>
<dbReference type="KEGG" id="hhc:M911_16430"/>
<dbReference type="GO" id="GO:0035438">
    <property type="term" value="F:cyclic-di-GMP binding"/>
    <property type="evidence" value="ECO:0007669"/>
    <property type="project" value="InterPro"/>
</dbReference>
<dbReference type="Gene3D" id="2.40.10.220">
    <property type="entry name" value="predicted glycosyltransferase like domains"/>
    <property type="match status" value="1"/>
</dbReference>
<dbReference type="AlphaFoldDB" id="W8KY13"/>
<dbReference type="OrthoDB" id="7063880at2"/>
<evidence type="ECO:0000259" key="1">
    <source>
        <dbReference type="Pfam" id="PF07238"/>
    </source>
</evidence>
<reference evidence="3" key="2">
    <citation type="submission" date="2014-02" db="EMBL/GenBank/DDBJ databases">
        <title>Draft Genome Sequence of extremely halophilic bacteria Halorhodospira halochloris.</title>
        <authorList>
            <person name="Singh K.S."/>
        </authorList>
    </citation>
    <scope>NUCLEOTIDE SEQUENCE [LARGE SCALE GENOMIC DNA]</scope>
    <source>
        <strain evidence="3">A</strain>
    </source>
</reference>
<proteinExistence type="predicted"/>
<feature type="domain" description="PilZ" evidence="1">
    <location>
        <begin position="4"/>
        <end position="89"/>
    </location>
</feature>
<dbReference type="RefSeq" id="WP_025283022.1">
    <property type="nucleotide sequence ID" value="NZ_CP007268.1"/>
</dbReference>
<evidence type="ECO:0000313" key="2">
    <source>
        <dbReference type="EMBL" id="AHK80456.1"/>
    </source>
</evidence>
<dbReference type="HOGENOM" id="CLU_181999_0_0_6"/>
<name>W8KY13_9GAMM</name>
<dbReference type="InterPro" id="IPR009875">
    <property type="entry name" value="PilZ_domain"/>
</dbReference>
<dbReference type="Proteomes" id="UP000019442">
    <property type="component" value="Chromosome"/>
</dbReference>
<accession>W8KY13</accession>
<sequence>MESDRRQHPRLPVEVAVELFREGRPARRVQTRDLSGNGVLLLVAGEDAPVMGERIQVRVEGALGDGEAPPLVHGRVVRVGDREVAVAFIDE</sequence>
<reference evidence="2 3" key="1">
    <citation type="journal article" date="2014" name="J Genomics">
        <title>Draft Genome Sequence of the Extremely Halophilic Phototrophic Purple Sulfur Bacterium Halorhodospira halochloris.</title>
        <authorList>
            <person name="Singh K.S."/>
            <person name="Kirksey J."/>
            <person name="Hoff W.D."/>
            <person name="Deole R."/>
        </authorList>
    </citation>
    <scope>NUCLEOTIDE SEQUENCE [LARGE SCALE GENOMIC DNA]</scope>
    <source>
        <strain evidence="2 3">A</strain>
    </source>
</reference>
<protein>
    <submittedName>
        <fullName evidence="2">Pilus assembly protein PilZ</fullName>
    </submittedName>
</protein>
<dbReference type="EMBL" id="CP007268">
    <property type="protein sequence ID" value="AHK80456.1"/>
    <property type="molecule type" value="Genomic_DNA"/>
</dbReference>
<evidence type="ECO:0000313" key="3">
    <source>
        <dbReference type="Proteomes" id="UP000019442"/>
    </source>
</evidence>
<gene>
    <name evidence="2" type="ORF">M911_16430</name>
</gene>